<accession>A0AAV4AJH6</accession>
<evidence type="ECO:0000313" key="2">
    <source>
        <dbReference type="EMBL" id="GFO07490.1"/>
    </source>
</evidence>
<gene>
    <name evidence="2" type="ORF">PoB_003399500</name>
</gene>
<dbReference type="Proteomes" id="UP000735302">
    <property type="component" value="Unassembled WGS sequence"/>
</dbReference>
<name>A0AAV4AJH6_9GAST</name>
<feature type="compositionally biased region" description="Acidic residues" evidence="1">
    <location>
        <begin position="25"/>
        <end position="37"/>
    </location>
</feature>
<comment type="caution">
    <text evidence="2">The sequence shown here is derived from an EMBL/GenBank/DDBJ whole genome shotgun (WGS) entry which is preliminary data.</text>
</comment>
<reference evidence="2 3" key="1">
    <citation type="journal article" date="2021" name="Elife">
        <title>Chloroplast acquisition without the gene transfer in kleptoplastic sea slugs, Plakobranchus ocellatus.</title>
        <authorList>
            <person name="Maeda T."/>
            <person name="Takahashi S."/>
            <person name="Yoshida T."/>
            <person name="Shimamura S."/>
            <person name="Takaki Y."/>
            <person name="Nagai Y."/>
            <person name="Toyoda A."/>
            <person name="Suzuki Y."/>
            <person name="Arimoto A."/>
            <person name="Ishii H."/>
            <person name="Satoh N."/>
            <person name="Nishiyama T."/>
            <person name="Hasebe M."/>
            <person name="Maruyama T."/>
            <person name="Minagawa J."/>
            <person name="Obokata J."/>
            <person name="Shigenobu S."/>
        </authorList>
    </citation>
    <scope>NUCLEOTIDE SEQUENCE [LARGE SCALE GENOMIC DNA]</scope>
</reference>
<feature type="compositionally biased region" description="Basic and acidic residues" evidence="1">
    <location>
        <begin position="1"/>
        <end position="19"/>
    </location>
</feature>
<dbReference type="AlphaFoldDB" id="A0AAV4AJH6"/>
<protein>
    <submittedName>
        <fullName evidence="2">Uncharacterized protein</fullName>
    </submittedName>
</protein>
<dbReference type="EMBL" id="BLXT01003865">
    <property type="protein sequence ID" value="GFO07490.1"/>
    <property type="molecule type" value="Genomic_DNA"/>
</dbReference>
<organism evidence="2 3">
    <name type="scientific">Plakobranchus ocellatus</name>
    <dbReference type="NCBI Taxonomy" id="259542"/>
    <lineage>
        <taxon>Eukaryota</taxon>
        <taxon>Metazoa</taxon>
        <taxon>Spiralia</taxon>
        <taxon>Lophotrochozoa</taxon>
        <taxon>Mollusca</taxon>
        <taxon>Gastropoda</taxon>
        <taxon>Heterobranchia</taxon>
        <taxon>Euthyneura</taxon>
        <taxon>Panpulmonata</taxon>
        <taxon>Sacoglossa</taxon>
        <taxon>Placobranchoidea</taxon>
        <taxon>Plakobranchidae</taxon>
        <taxon>Plakobranchus</taxon>
    </lineage>
</organism>
<proteinExistence type="predicted"/>
<evidence type="ECO:0000313" key="3">
    <source>
        <dbReference type="Proteomes" id="UP000735302"/>
    </source>
</evidence>
<keyword evidence="3" id="KW-1185">Reference proteome</keyword>
<evidence type="ECO:0000256" key="1">
    <source>
        <dbReference type="SAM" id="MobiDB-lite"/>
    </source>
</evidence>
<feature type="region of interest" description="Disordered" evidence="1">
    <location>
        <begin position="1"/>
        <end position="37"/>
    </location>
</feature>
<sequence>MPVEKHYHVNKTKYDDHADSVNNNADDDDEDNYIDDDDDDDNTFLMVLILMMQGAVDEAIITVEGEVEKER</sequence>